<dbReference type="EMBL" id="CAJJDP010000046">
    <property type="protein sequence ID" value="CAD8164974.1"/>
    <property type="molecule type" value="Genomic_DNA"/>
</dbReference>
<evidence type="ECO:0000313" key="1">
    <source>
        <dbReference type="EMBL" id="CAD8164974.1"/>
    </source>
</evidence>
<keyword evidence="2" id="KW-1185">Reference proteome</keyword>
<dbReference type="AlphaFoldDB" id="A0A8S1UKQ5"/>
<sequence length="35" mass="4036">MATQQQQQSTQQYPQQQQKIPCLIAICQNTTEITI</sequence>
<name>A0A8S1UKQ5_PAROT</name>
<protein>
    <submittedName>
        <fullName evidence="1">Uncharacterized protein</fullName>
    </submittedName>
</protein>
<accession>A0A8S1UKQ5</accession>
<proteinExistence type="predicted"/>
<comment type="caution">
    <text evidence="1">The sequence shown here is derived from an EMBL/GenBank/DDBJ whole genome shotgun (WGS) entry which is preliminary data.</text>
</comment>
<dbReference type="Proteomes" id="UP000683925">
    <property type="component" value="Unassembled WGS sequence"/>
</dbReference>
<gene>
    <name evidence="1" type="ORF">POCTA_138.1.T0460030</name>
</gene>
<organism evidence="1 2">
    <name type="scientific">Paramecium octaurelia</name>
    <dbReference type="NCBI Taxonomy" id="43137"/>
    <lineage>
        <taxon>Eukaryota</taxon>
        <taxon>Sar</taxon>
        <taxon>Alveolata</taxon>
        <taxon>Ciliophora</taxon>
        <taxon>Intramacronucleata</taxon>
        <taxon>Oligohymenophorea</taxon>
        <taxon>Peniculida</taxon>
        <taxon>Parameciidae</taxon>
        <taxon>Paramecium</taxon>
    </lineage>
</organism>
<evidence type="ECO:0000313" key="2">
    <source>
        <dbReference type="Proteomes" id="UP000683925"/>
    </source>
</evidence>
<reference evidence="1" key="1">
    <citation type="submission" date="2021-01" db="EMBL/GenBank/DDBJ databases">
        <authorList>
            <consortium name="Genoscope - CEA"/>
            <person name="William W."/>
        </authorList>
    </citation>
    <scope>NUCLEOTIDE SEQUENCE</scope>
</reference>